<dbReference type="EMBL" id="GBBK01005383">
    <property type="protein sequence ID" value="JAC19099.1"/>
    <property type="molecule type" value="mRNA"/>
</dbReference>
<proteinExistence type="evidence at transcript level"/>
<evidence type="ECO:0000256" key="2">
    <source>
        <dbReference type="SAM" id="SignalP"/>
    </source>
</evidence>
<organism evidence="3">
    <name type="scientific">Amblyomma cajennense</name>
    <name type="common">Cayenne tick</name>
    <name type="synonym">Acarus cajennensis</name>
    <dbReference type="NCBI Taxonomy" id="34607"/>
    <lineage>
        <taxon>Eukaryota</taxon>
        <taxon>Metazoa</taxon>
        <taxon>Ecdysozoa</taxon>
        <taxon>Arthropoda</taxon>
        <taxon>Chelicerata</taxon>
        <taxon>Arachnida</taxon>
        <taxon>Acari</taxon>
        <taxon>Parasitiformes</taxon>
        <taxon>Ixodida</taxon>
        <taxon>Ixodoidea</taxon>
        <taxon>Ixodidae</taxon>
        <taxon>Amblyomminae</taxon>
        <taxon>Amblyomma</taxon>
    </lineage>
</organism>
<feature type="chain" id="PRO_5001514909" evidence="2">
    <location>
        <begin position="21"/>
        <end position="153"/>
    </location>
</feature>
<evidence type="ECO:0000256" key="1">
    <source>
        <dbReference type="SAM" id="MobiDB-lite"/>
    </source>
</evidence>
<dbReference type="AlphaFoldDB" id="A0A023FE81"/>
<feature type="region of interest" description="Disordered" evidence="1">
    <location>
        <begin position="132"/>
        <end position="153"/>
    </location>
</feature>
<evidence type="ECO:0000313" key="3">
    <source>
        <dbReference type="EMBL" id="JAC19099.1"/>
    </source>
</evidence>
<accession>A0A023FE81</accession>
<keyword evidence="2" id="KW-0732">Signal</keyword>
<name>A0A023FE81_AMBCJ</name>
<reference evidence="3" key="1">
    <citation type="submission" date="2014-03" db="EMBL/GenBank/DDBJ databases">
        <title>The sialotranscriptome of Amblyomma triste, Amblyomma parvum and Amblyomma cajennense ticks, uncovered by 454-based RNA-seq.</title>
        <authorList>
            <person name="Garcia G.R."/>
            <person name="Gardinassi L.G."/>
            <person name="Ribeiro J.M."/>
            <person name="Anatriello E."/>
            <person name="Ferreira B.R."/>
            <person name="Moreira H.N."/>
            <person name="Mafra C."/>
            <person name="Olegario M.M."/>
            <person name="Szabo P.J."/>
            <person name="Miranda-Santos I.K."/>
            <person name="Maruyama S.R."/>
        </authorList>
    </citation>
    <scope>NUCLEOTIDE SEQUENCE</scope>
    <source>
        <strain evidence="3">Uberlandia</strain>
        <tissue evidence="3">Salivary glands</tissue>
    </source>
</reference>
<sequence>MKVECFLLFITLVIIGNGYSADGYRPGTAFCYPDPRHLPLHSCVSPCYMTNGWTWVHHDGFPCFFYNWGRWSIGQCAKGICSVRPRPRPKPCDNVYRGEGYASNCSYTCIQGRLGTRLVVMLKERRAYKQMQEESPLEAQESAKLANASDTTT</sequence>
<feature type="signal peptide" evidence="2">
    <location>
        <begin position="1"/>
        <end position="20"/>
    </location>
</feature>
<protein>
    <submittedName>
        <fullName evidence="3">Putative secreted protein</fullName>
    </submittedName>
</protein>